<dbReference type="InterPro" id="IPR006569">
    <property type="entry name" value="CID_dom"/>
</dbReference>
<dbReference type="AlphaFoldDB" id="A0AAV6IL20"/>
<dbReference type="EMBL" id="JACTNZ010000010">
    <property type="protein sequence ID" value="KAG5529391.1"/>
    <property type="molecule type" value="Genomic_DNA"/>
</dbReference>
<dbReference type="Gene3D" id="1.25.40.90">
    <property type="match status" value="1"/>
</dbReference>
<dbReference type="GO" id="GO:0005634">
    <property type="term" value="C:nucleus"/>
    <property type="evidence" value="ECO:0007669"/>
    <property type="project" value="UniProtKB-ARBA"/>
</dbReference>
<evidence type="ECO:0000256" key="2">
    <source>
        <dbReference type="SAM" id="MobiDB-lite"/>
    </source>
</evidence>
<dbReference type="PANTHER" id="PTHR12460:SF27">
    <property type="entry name" value="ENTH_VHS FAMILY PROTEIN"/>
    <property type="match status" value="1"/>
</dbReference>
<evidence type="ECO:0000313" key="4">
    <source>
        <dbReference type="EMBL" id="KAG5529391.1"/>
    </source>
</evidence>
<evidence type="ECO:0000313" key="5">
    <source>
        <dbReference type="Proteomes" id="UP000823749"/>
    </source>
</evidence>
<organism evidence="4 5">
    <name type="scientific">Rhododendron griersonianum</name>
    <dbReference type="NCBI Taxonomy" id="479676"/>
    <lineage>
        <taxon>Eukaryota</taxon>
        <taxon>Viridiplantae</taxon>
        <taxon>Streptophyta</taxon>
        <taxon>Embryophyta</taxon>
        <taxon>Tracheophyta</taxon>
        <taxon>Spermatophyta</taxon>
        <taxon>Magnoliopsida</taxon>
        <taxon>eudicotyledons</taxon>
        <taxon>Gunneridae</taxon>
        <taxon>Pentapetalae</taxon>
        <taxon>asterids</taxon>
        <taxon>Ericales</taxon>
        <taxon>Ericaceae</taxon>
        <taxon>Ericoideae</taxon>
        <taxon>Rhodoreae</taxon>
        <taxon>Rhododendron</taxon>
    </lineage>
</organism>
<dbReference type="Proteomes" id="UP000823749">
    <property type="component" value="Chromosome 10"/>
</dbReference>
<dbReference type="GO" id="GO:0000993">
    <property type="term" value="F:RNA polymerase II complex binding"/>
    <property type="evidence" value="ECO:0007669"/>
    <property type="project" value="TreeGrafter"/>
</dbReference>
<dbReference type="Pfam" id="PF04818">
    <property type="entry name" value="CID"/>
    <property type="match status" value="1"/>
</dbReference>
<dbReference type="SMART" id="SM00582">
    <property type="entry name" value="RPR"/>
    <property type="match status" value="1"/>
</dbReference>
<evidence type="ECO:0000259" key="3">
    <source>
        <dbReference type="PROSITE" id="PS51391"/>
    </source>
</evidence>
<evidence type="ECO:0000256" key="1">
    <source>
        <dbReference type="ARBA" id="ARBA00022664"/>
    </source>
</evidence>
<reference evidence="4" key="1">
    <citation type="submission" date="2020-08" db="EMBL/GenBank/DDBJ databases">
        <title>Plant Genome Project.</title>
        <authorList>
            <person name="Zhang R.-G."/>
        </authorList>
    </citation>
    <scope>NUCLEOTIDE SEQUENCE</scope>
    <source>
        <strain evidence="4">WSP0</strain>
        <tissue evidence="4">Leaf</tissue>
    </source>
</reference>
<dbReference type="FunFam" id="1.25.40.90:FF:000018">
    <property type="entry name" value="ENTH/VHS family protein isoform 1"/>
    <property type="match status" value="1"/>
</dbReference>
<feature type="domain" description="CID" evidence="3">
    <location>
        <begin position="29"/>
        <end position="161"/>
    </location>
</feature>
<dbReference type="GO" id="GO:0031124">
    <property type="term" value="P:mRNA 3'-end processing"/>
    <property type="evidence" value="ECO:0007669"/>
    <property type="project" value="TreeGrafter"/>
</dbReference>
<sequence length="573" mass="63291">MQFFVNSLSLYFTPRCGLCICFDGRGGMNSVFEEQILAEKLSKLNSTQQCIETLSHWCIFHRSKAEIVVATWGKQFHSSQMVQKIPLLYLSNDILQNSKRTGNEFVSEFWKVLPGALKDIIEKGDDHGKNVVSRLVGIWEERKVFGSHAHGLKDLMLGEQLPPPLEFSRKRSRSLRVVKRDSRYIKTKLTIGGAEEKIVSAFQLVVSEHRSEDEEMSKCRSAIQRVKKMEEEVDLACSKAKDPNRKTLSKELEGKEHVLKESIEKLKVVEANRTALVSQLQEALHEQEAELENVHTQMQLLTVTDSLMPPDLANWDAGWKNYGARVAQARAEEARKMRKLLDDDEYIAVAKQSNTTPPPIYTSAKGGQQPKKSAAAIAAEVADRLAASTSSQYIMSSVLSSFAAEEAKNAALTMSSSAFSSFPTPPVNSLSHLPPPQLSTAPSTTYQSLLVQQPTLQQTQTLTSSQTQYHMVTTPSPQHYVQPSGVMVNSYSYVMPPLPPGPPPPPPPPQPHMVNNSAAASGANYSAALNAITSATACAPKFPSSWPLSASRNGLLWAPPPVKLTILHRYEEA</sequence>
<feature type="region of interest" description="Disordered" evidence="2">
    <location>
        <begin position="421"/>
        <end position="442"/>
    </location>
</feature>
<protein>
    <recommendedName>
        <fullName evidence="3">CID domain-containing protein</fullName>
    </recommendedName>
</protein>
<dbReference type="PANTHER" id="PTHR12460">
    <property type="entry name" value="CYCLIN-DEPENDENT KINASE INHIBITOR-RELATED PROTEIN"/>
    <property type="match status" value="1"/>
</dbReference>
<proteinExistence type="predicted"/>
<dbReference type="PROSITE" id="PS51391">
    <property type="entry name" value="CID"/>
    <property type="match status" value="1"/>
</dbReference>
<accession>A0AAV6IL20</accession>
<name>A0AAV6IL20_9ERIC</name>
<dbReference type="CDD" id="cd16981">
    <property type="entry name" value="CID_RPRD_like"/>
    <property type="match status" value="1"/>
</dbReference>
<dbReference type="SUPFAM" id="SSF48464">
    <property type="entry name" value="ENTH/VHS domain"/>
    <property type="match status" value="1"/>
</dbReference>
<keyword evidence="1" id="KW-0507">mRNA processing</keyword>
<dbReference type="InterPro" id="IPR008942">
    <property type="entry name" value="ENTH_VHS"/>
</dbReference>
<gene>
    <name evidence="4" type="ORF">RHGRI_029944</name>
</gene>
<comment type="caution">
    <text evidence="4">The sequence shown here is derived from an EMBL/GenBank/DDBJ whole genome shotgun (WGS) entry which is preliminary data.</text>
</comment>
<keyword evidence="5" id="KW-1185">Reference proteome</keyword>